<comment type="caution">
    <text evidence="1">The sequence shown here is derived from an EMBL/GenBank/DDBJ whole genome shotgun (WGS) entry which is preliminary data.</text>
</comment>
<dbReference type="EMBL" id="JAMFLX010000078">
    <property type="protein sequence ID" value="MCL6272266.1"/>
    <property type="molecule type" value="Genomic_DNA"/>
</dbReference>
<proteinExistence type="predicted"/>
<evidence type="ECO:0000313" key="2">
    <source>
        <dbReference type="Proteomes" id="UP001203338"/>
    </source>
</evidence>
<reference evidence="1 2" key="1">
    <citation type="submission" date="2022-05" db="EMBL/GenBank/DDBJ databases">
        <authorList>
            <person name="Park J.-S."/>
        </authorList>
    </citation>
    <scope>NUCLEOTIDE SEQUENCE [LARGE SCALE GENOMIC DNA]</scope>
    <source>
        <strain evidence="1 2">2012CJ34-2</strain>
    </source>
</reference>
<protein>
    <recommendedName>
        <fullName evidence="3">Transposase IS4-like domain-containing protein</fullName>
    </recommendedName>
</protein>
<evidence type="ECO:0000313" key="1">
    <source>
        <dbReference type="EMBL" id="MCL6272266.1"/>
    </source>
</evidence>
<dbReference type="Proteomes" id="UP001203338">
    <property type="component" value="Unassembled WGS sequence"/>
</dbReference>
<keyword evidence="2" id="KW-1185">Reference proteome</keyword>
<evidence type="ECO:0008006" key="3">
    <source>
        <dbReference type="Google" id="ProtNLM"/>
    </source>
</evidence>
<name>A0ABT0PLY9_9GAMM</name>
<accession>A0ABT0PLY9</accession>
<dbReference type="RefSeq" id="WP_249701956.1">
    <property type="nucleotide sequence ID" value="NZ_JAMFLX010000078.1"/>
</dbReference>
<gene>
    <name evidence="1" type="ORF">M3P05_20310</name>
</gene>
<sequence length="450" mass="51979">MPASKKKAIADDLIPLVSKQVSKIEDFRPNKMDTKIPLHDAVMSAFAMMHLKYPSLLQFDKDKLEPETQANLKSLYHVNKTPSDTHMRVMLDPVPTRELAPCFKALFTYVQRSGRLQQFRYFEEGYLVPCDGTGYFSSGKNHCSECCVKNPGTPKEQYYHQLLGICIVKPGIKAVLPLMPEPIIQQVDASKNDCEVNALKRALKHIHQDHPQLKLIFNLDDLYSKGPTIKMIRSYQHNVIAVAKDSDHTSLFEAVDEYDKHNRVLRFEQTDDKGHRHWFRYTNGVALNKTHSDLKLNFLEYVEYDGQGKTCYANSWVTSLPLSHQNCMKVMRGGRAKWKIENETFNTLKTQGYNLEHNYGHGEEHLSSNMACLMFLAFLVDQIEQLACPVFNRAWQSCFSKIKLWEVVQQYFMGFQIDSWYQLLKTLAYRRTRGTPREIIHISSLVPDTS</sequence>
<organism evidence="1 2">
    <name type="scientific">Parendozoicomonas callyspongiae</name>
    <dbReference type="NCBI Taxonomy" id="2942213"/>
    <lineage>
        <taxon>Bacteria</taxon>
        <taxon>Pseudomonadati</taxon>
        <taxon>Pseudomonadota</taxon>
        <taxon>Gammaproteobacteria</taxon>
        <taxon>Oceanospirillales</taxon>
        <taxon>Endozoicomonadaceae</taxon>
        <taxon>Parendozoicomonas</taxon>
    </lineage>
</organism>